<evidence type="ECO:0000256" key="1">
    <source>
        <dbReference type="SAM" id="MobiDB-lite"/>
    </source>
</evidence>
<reference evidence="3 4" key="1">
    <citation type="submission" date="2020-03" db="EMBL/GenBank/DDBJ databases">
        <title>Cyclobacterium plantarum sp. nov., a marine bacterium isolated from a coastal-marine wetland.</title>
        <authorList>
            <person name="Sanchez-Porro C."/>
            <person name="Ventosa A."/>
            <person name="Amoozegar M."/>
        </authorList>
    </citation>
    <scope>NUCLEOTIDE SEQUENCE [LARGE SCALE GENOMIC DNA]</scope>
    <source>
        <strain evidence="3 4">GBPx2</strain>
    </source>
</reference>
<gene>
    <name evidence="3" type="ORF">G9Q97_22275</name>
</gene>
<evidence type="ECO:0000313" key="3">
    <source>
        <dbReference type="EMBL" id="NHE59545.1"/>
    </source>
</evidence>
<dbReference type="EMBL" id="JAANYN010000014">
    <property type="protein sequence ID" value="NHE59545.1"/>
    <property type="molecule type" value="Genomic_DNA"/>
</dbReference>
<organism evidence="3 4">
    <name type="scientific">Cyclobacterium plantarum</name>
    <dbReference type="NCBI Taxonomy" id="2716263"/>
    <lineage>
        <taxon>Bacteria</taxon>
        <taxon>Pseudomonadati</taxon>
        <taxon>Bacteroidota</taxon>
        <taxon>Cytophagia</taxon>
        <taxon>Cytophagales</taxon>
        <taxon>Cyclobacteriaceae</taxon>
        <taxon>Cyclobacterium</taxon>
    </lineage>
</organism>
<dbReference type="RefSeq" id="WP_166151061.1">
    <property type="nucleotide sequence ID" value="NZ_JAANYN010000014.1"/>
</dbReference>
<comment type="caution">
    <text evidence="3">The sequence shown here is derived from an EMBL/GenBank/DDBJ whole genome shotgun (WGS) entry which is preliminary data.</text>
</comment>
<evidence type="ECO:0000256" key="2">
    <source>
        <dbReference type="SAM" id="Phobius"/>
    </source>
</evidence>
<sequence>MDSGTIFYIIAIIIYFIYTSFAKKKTPEMENDPETTEKAPKKGPSFEELLREIRNDQSERERDLEYDGEKEVTEPTPEFSRKPAKPEHAKIPEIEGSYKDPYRDIKQPLVKLDDQVDLEDDKKILGEVVDVAEEYSGRSKYARILKNTDSARDAVILTEIFNRRHF</sequence>
<proteinExistence type="predicted"/>
<keyword evidence="4" id="KW-1185">Reference proteome</keyword>
<dbReference type="Proteomes" id="UP000649799">
    <property type="component" value="Unassembled WGS sequence"/>
</dbReference>
<feature type="transmembrane region" description="Helical" evidence="2">
    <location>
        <begin position="6"/>
        <end position="22"/>
    </location>
</feature>
<feature type="compositionally biased region" description="Basic and acidic residues" evidence="1">
    <location>
        <begin position="35"/>
        <end position="96"/>
    </location>
</feature>
<evidence type="ECO:0000313" key="4">
    <source>
        <dbReference type="Proteomes" id="UP000649799"/>
    </source>
</evidence>
<keyword evidence="2" id="KW-1133">Transmembrane helix</keyword>
<keyword evidence="2" id="KW-0472">Membrane</keyword>
<name>A0ABX0HE03_9BACT</name>
<protein>
    <submittedName>
        <fullName evidence="3">Uncharacterized protein</fullName>
    </submittedName>
</protein>
<keyword evidence="2" id="KW-0812">Transmembrane</keyword>
<feature type="region of interest" description="Disordered" evidence="1">
    <location>
        <begin position="26"/>
        <end position="96"/>
    </location>
</feature>
<accession>A0ABX0HE03</accession>